<dbReference type="EMBL" id="CP073653">
    <property type="protein sequence ID" value="QUN33491.1"/>
    <property type="molecule type" value="Genomic_DNA"/>
</dbReference>
<keyword evidence="1" id="KW-0677">Repeat</keyword>
<accession>A0AB74VAN4</accession>
<organism evidence="4 5">
    <name type="scientific">Clostridium beijerinckii</name>
    <name type="common">Clostridium MP</name>
    <dbReference type="NCBI Taxonomy" id="1520"/>
    <lineage>
        <taxon>Bacteria</taxon>
        <taxon>Bacillati</taxon>
        <taxon>Bacillota</taxon>
        <taxon>Clostridia</taxon>
        <taxon>Eubacteriales</taxon>
        <taxon>Clostridiaceae</taxon>
        <taxon>Clostridium</taxon>
    </lineage>
</organism>
<feature type="signal peptide" evidence="3">
    <location>
        <begin position="1"/>
        <end position="24"/>
    </location>
</feature>
<evidence type="ECO:0008006" key="6">
    <source>
        <dbReference type="Google" id="ProtNLM"/>
    </source>
</evidence>
<dbReference type="PROSITE" id="PS51170">
    <property type="entry name" value="CW"/>
    <property type="match status" value="1"/>
</dbReference>
<gene>
    <name evidence="4" type="ORF">KEC93_16125</name>
</gene>
<evidence type="ECO:0000256" key="1">
    <source>
        <dbReference type="ARBA" id="ARBA00022737"/>
    </source>
</evidence>
<dbReference type="GeneID" id="66346082"/>
<evidence type="ECO:0000313" key="4">
    <source>
        <dbReference type="EMBL" id="QUN33491.1"/>
    </source>
</evidence>
<dbReference type="Gene3D" id="2.10.270.10">
    <property type="entry name" value="Cholin Binding"/>
    <property type="match status" value="1"/>
</dbReference>
<dbReference type="SUPFAM" id="SSF69360">
    <property type="entry name" value="Cell wall binding repeat"/>
    <property type="match status" value="1"/>
</dbReference>
<proteinExistence type="predicted"/>
<evidence type="ECO:0000256" key="3">
    <source>
        <dbReference type="SAM" id="SignalP"/>
    </source>
</evidence>
<sequence length="254" mass="28629">MKKMIASALIVASVLALNPIGASAQWKSDSKGWWYTEGNSYAKNCWSLIDGKWYYFDYDGYMLHDIIIDGYYLNSNGAYINEPSEEIKKYESLLSDKDWIKKTTNTTSIYNPIILDINQDGTSEMLFNSECGLGLAGESLFVVTYDNGNVNVEQIENSHGDYYGYSSSEKVFFICGGNQGNNYARGYKLENNKCKEVYSCWDNAGRFINGDATYYVNGQEVSKDEYDSSLKRFGKIDKGEGAEGIVTANMDEFE</sequence>
<feature type="chain" id="PRO_5044501352" description="Cell wall-binding protein" evidence="3">
    <location>
        <begin position="25"/>
        <end position="254"/>
    </location>
</feature>
<dbReference type="Pfam" id="PF19085">
    <property type="entry name" value="Choline_bind_2"/>
    <property type="match status" value="1"/>
</dbReference>
<keyword evidence="3" id="KW-0732">Signal</keyword>
<name>A0AB74VAN4_CLOBE</name>
<reference evidence="4" key="1">
    <citation type="submission" date="2021-04" db="EMBL/GenBank/DDBJ databases">
        <title>Complete genome sequence of the type strain Clostridium beijerinckii NRRL B-598.</title>
        <authorList>
            <person name="Sedlar K."/>
            <person name="Branska B."/>
            <person name="Bezdicek M."/>
            <person name="Nykrynova M."/>
            <person name="Lengerova M."/>
            <person name="Skutkova H."/>
            <person name="Patakova P."/>
        </authorList>
    </citation>
    <scope>NUCLEOTIDE SEQUENCE</scope>
    <source>
        <strain evidence="4">DSM 791</strain>
    </source>
</reference>
<feature type="repeat" description="Cell wall-binding" evidence="2">
    <location>
        <begin position="43"/>
        <end position="62"/>
    </location>
</feature>
<dbReference type="InterPro" id="IPR018337">
    <property type="entry name" value="Cell_wall/Cho-bd_repeat"/>
</dbReference>
<keyword evidence="5" id="KW-1185">Reference proteome</keyword>
<evidence type="ECO:0000256" key="2">
    <source>
        <dbReference type="PROSITE-ProRule" id="PRU00591"/>
    </source>
</evidence>
<dbReference type="AlphaFoldDB" id="A0AB74VAN4"/>
<dbReference type="RefSeq" id="WP_077868489.1">
    <property type="nucleotide sequence ID" value="NZ_BKAK01000036.1"/>
</dbReference>
<dbReference type="Proteomes" id="UP000679373">
    <property type="component" value="Chromosome"/>
</dbReference>
<evidence type="ECO:0000313" key="5">
    <source>
        <dbReference type="Proteomes" id="UP000679373"/>
    </source>
</evidence>
<protein>
    <recommendedName>
        <fullName evidence="6">Cell wall-binding protein</fullName>
    </recommendedName>
</protein>